<dbReference type="AlphaFoldDB" id="A0A9W7XZX4"/>
<dbReference type="GO" id="GO:0005085">
    <property type="term" value="F:guanyl-nucleotide exchange factor activity"/>
    <property type="evidence" value="ECO:0007669"/>
    <property type="project" value="UniProtKB-KW"/>
</dbReference>
<dbReference type="EMBL" id="JANBOJ010000153">
    <property type="protein sequence ID" value="KAJ1721713.1"/>
    <property type="molecule type" value="Genomic_DNA"/>
</dbReference>
<keyword evidence="5" id="KW-0143">Chaperone</keyword>
<keyword evidence="7" id="KW-1185">Reference proteome</keyword>
<proteinExistence type="inferred from homology"/>
<comment type="similarity">
    <text evidence="2">Belongs to the synembryn family.</text>
</comment>
<keyword evidence="3" id="KW-0963">Cytoplasm</keyword>
<organism evidence="6 7">
    <name type="scientific">Coemansia erecta</name>
    <dbReference type="NCBI Taxonomy" id="147472"/>
    <lineage>
        <taxon>Eukaryota</taxon>
        <taxon>Fungi</taxon>
        <taxon>Fungi incertae sedis</taxon>
        <taxon>Zoopagomycota</taxon>
        <taxon>Kickxellomycotina</taxon>
        <taxon>Kickxellomycetes</taxon>
        <taxon>Kickxellales</taxon>
        <taxon>Kickxellaceae</taxon>
        <taxon>Coemansia</taxon>
    </lineage>
</organism>
<name>A0A9W7XZX4_9FUNG</name>
<keyword evidence="4" id="KW-0344">Guanine-nucleotide releasing factor</keyword>
<evidence type="ECO:0000256" key="3">
    <source>
        <dbReference type="ARBA" id="ARBA00022490"/>
    </source>
</evidence>
<comment type="caution">
    <text evidence="6">The sequence shown here is derived from an EMBL/GenBank/DDBJ whole genome shotgun (WGS) entry which is preliminary data.</text>
</comment>
<dbReference type="InterPro" id="IPR008376">
    <property type="entry name" value="Chaperone_Ric-8_A/B"/>
</dbReference>
<evidence type="ECO:0000256" key="2">
    <source>
        <dbReference type="ARBA" id="ARBA00009049"/>
    </source>
</evidence>
<dbReference type="OrthoDB" id="5585685at2759"/>
<reference evidence="6" key="1">
    <citation type="submission" date="2022-07" db="EMBL/GenBank/DDBJ databases">
        <title>Phylogenomic reconstructions and comparative analyses of Kickxellomycotina fungi.</title>
        <authorList>
            <person name="Reynolds N.K."/>
            <person name="Stajich J.E."/>
            <person name="Barry K."/>
            <person name="Grigoriev I.V."/>
            <person name="Crous P."/>
            <person name="Smith M.E."/>
        </authorList>
    </citation>
    <scope>NUCLEOTIDE SEQUENCE</scope>
    <source>
        <strain evidence="6">NBRC 32514</strain>
    </source>
</reference>
<accession>A0A9W7XZX4</accession>
<evidence type="ECO:0000256" key="1">
    <source>
        <dbReference type="ARBA" id="ARBA00004544"/>
    </source>
</evidence>
<sequence length="545" mass="59485">MNYFDLVATNISEKKLSSAEIENGLTIAAQSIAGCIGTSQQTERTSVLLDRFVYNDTDRRSDKVTSIALGILKTLGREIKHSEDIATRRTLDGLLDIAEQAHGRAVASTDKILNVNLDNYAGLVCEEALTCIANAMLLRPECKQGFSDAHGFDVIARILDSKSLSPTVDFLCGRCLFLSLVGSSGSVERLVSHLKLQTGLAKKVQLYLDQNAETLISVSRFSPQQVMAELLKASMNLCVGFQRGVGASKSTSDDSIPPEHASDFAQLLGVSLDTIRSLPVPTAGHLAEASKQAFSIALNFSTLRPESIKSIWLPDTGDRWANVDSIYTIFDRLVRFAVGSKYTKGSTDTADTADKYQVELTPVALVLVRLMAEHVDVRQRILDRVYPQAHKSEHSKLPEDRSGISGKLVRLLRIPQGGMLPGAIGDFLLTLLSQDVKQFVMATGYGNAAGYLLARGIDIPADVLKDVGSGLAEQLPVDPVTGRAFDQAEIDRELAAMSNEEKEREAERLFVLLERLNKTGVIKVQNPIHAAWESGRFHELSSDEE</sequence>
<comment type="subcellular location">
    <subcellularLocation>
        <location evidence="1">Cytoplasm</location>
        <location evidence="1">Cell cortex</location>
    </subcellularLocation>
</comment>
<protein>
    <submittedName>
        <fullName evidence="6">Uncharacterized protein</fullName>
    </submittedName>
</protein>
<dbReference type="GO" id="GO:0007186">
    <property type="term" value="P:G protein-coupled receptor signaling pathway"/>
    <property type="evidence" value="ECO:0007669"/>
    <property type="project" value="TreeGrafter"/>
</dbReference>
<dbReference type="Proteomes" id="UP001149813">
    <property type="component" value="Unassembled WGS sequence"/>
</dbReference>
<evidence type="ECO:0000256" key="4">
    <source>
        <dbReference type="ARBA" id="ARBA00022658"/>
    </source>
</evidence>
<dbReference type="PANTHER" id="PTHR12425:SF5">
    <property type="entry name" value="SYNEMBRYN"/>
    <property type="match status" value="1"/>
</dbReference>
<dbReference type="PRINTS" id="PR01802">
    <property type="entry name" value="SYNEMBRYN"/>
</dbReference>
<evidence type="ECO:0000313" key="7">
    <source>
        <dbReference type="Proteomes" id="UP001149813"/>
    </source>
</evidence>
<evidence type="ECO:0000313" key="6">
    <source>
        <dbReference type="EMBL" id="KAJ1721713.1"/>
    </source>
</evidence>
<dbReference type="InterPro" id="IPR019318">
    <property type="entry name" value="Gua_nucleotide_exch_fac_Ric8"/>
</dbReference>
<evidence type="ECO:0000256" key="5">
    <source>
        <dbReference type="ARBA" id="ARBA00023186"/>
    </source>
</evidence>
<dbReference type="GO" id="GO:0001965">
    <property type="term" value="F:G-protein alpha-subunit binding"/>
    <property type="evidence" value="ECO:0007669"/>
    <property type="project" value="TreeGrafter"/>
</dbReference>
<gene>
    <name evidence="6" type="ORF">LPJ53_003783</name>
</gene>
<dbReference type="Pfam" id="PF10165">
    <property type="entry name" value="Ric8"/>
    <property type="match status" value="1"/>
</dbReference>
<dbReference type="GO" id="GO:0005938">
    <property type="term" value="C:cell cortex"/>
    <property type="evidence" value="ECO:0007669"/>
    <property type="project" value="UniProtKB-SubCell"/>
</dbReference>
<dbReference type="PANTHER" id="PTHR12425">
    <property type="entry name" value="SYNEMBRYN"/>
    <property type="match status" value="1"/>
</dbReference>